<keyword evidence="3" id="KW-1003">Cell membrane</keyword>
<comment type="caution">
    <text evidence="8">The sequence shown here is derived from an EMBL/GenBank/DDBJ whole genome shotgun (WGS) entry which is preliminary data.</text>
</comment>
<feature type="transmembrane region" description="Helical" evidence="7">
    <location>
        <begin position="39"/>
        <end position="55"/>
    </location>
</feature>
<dbReference type="EMBL" id="VRYZ01000008">
    <property type="protein sequence ID" value="TXS89629.1"/>
    <property type="molecule type" value="Genomic_DNA"/>
</dbReference>
<name>A0A5C8ZPP6_9GAMM</name>
<feature type="transmembrane region" description="Helical" evidence="7">
    <location>
        <begin position="75"/>
        <end position="100"/>
    </location>
</feature>
<comment type="similarity">
    <text evidence="2">Belongs to the polysaccharide synthase family.</text>
</comment>
<keyword evidence="9" id="KW-1185">Reference proteome</keyword>
<dbReference type="OrthoDB" id="5486360at2"/>
<reference evidence="8 9" key="1">
    <citation type="submission" date="2019-08" db="EMBL/GenBank/DDBJ databases">
        <title>Parahaliea maris sp. nov., isolated from the surface seawater.</title>
        <authorList>
            <person name="Liu Y."/>
        </authorList>
    </citation>
    <scope>NUCLEOTIDE SEQUENCE [LARGE SCALE GENOMIC DNA]</scope>
    <source>
        <strain evidence="8 9">S2-26</strain>
    </source>
</reference>
<feature type="transmembrane region" description="Helical" evidence="7">
    <location>
        <begin position="413"/>
        <end position="434"/>
    </location>
</feature>
<feature type="transmembrane region" description="Helical" evidence="7">
    <location>
        <begin position="251"/>
        <end position="268"/>
    </location>
</feature>
<keyword evidence="5 7" id="KW-1133">Transmembrane helix</keyword>
<feature type="transmembrane region" description="Helical" evidence="7">
    <location>
        <begin position="145"/>
        <end position="164"/>
    </location>
</feature>
<dbReference type="PANTHER" id="PTHR30250:SF10">
    <property type="entry name" value="LIPOPOLYSACCHARIDE BIOSYNTHESIS PROTEIN WZXC"/>
    <property type="match status" value="1"/>
</dbReference>
<dbReference type="Pfam" id="PF13440">
    <property type="entry name" value="Polysacc_synt_3"/>
    <property type="match status" value="1"/>
</dbReference>
<accession>A0A5C8ZPP6</accession>
<feature type="transmembrane region" description="Helical" evidence="7">
    <location>
        <begin position="112"/>
        <end position="133"/>
    </location>
</feature>
<sequence length="488" mass="52800">MQFTTRKSIAFSIAARYVSLLVYFGSTMILARLLTPEDIGIYTAGFSVVALAQLFRDFGLNQYLIQERDLDRDKIASAFTLTIILSWLLGAVLALISGAVARFFGEPGISPLLKLLSINFLIIPFGSITLALLRKALRFHITSSIAVIASLVGVVVSVVTALQGARYFCLAYGAIAESLCMVLGSLWFRDPRLTFRLGLRGAGPILKFGSIIGVGNIIHRLSISGTDAMVARFMGLSALGFFSRAYGTFSLFGRLFTGSVSSVILPLFSRDNHDTEALARGYLKSLHYAIVFAWPFFAFLYVYTAEIILLLYGDQWGEAVALVKVLCLGGLLLPPILFSDNLFVAFGKPEITLKIRASANLIKLALVAVACQYSLLAVCFALVGFHAVKLVVSLYYLRLTLGVGMTSIAKSALHALPCLVGAMLPAVIVGQYLLDSQLGLVLSMLLICAATAVGWLAGLLISKHPFSEEIYAMMSKLPGLRSFRSGGR</sequence>
<feature type="transmembrane region" description="Helical" evidence="7">
    <location>
        <begin position="319"/>
        <end position="338"/>
    </location>
</feature>
<evidence type="ECO:0000256" key="1">
    <source>
        <dbReference type="ARBA" id="ARBA00004651"/>
    </source>
</evidence>
<dbReference type="PANTHER" id="PTHR30250">
    <property type="entry name" value="PST FAMILY PREDICTED COLANIC ACID TRANSPORTER"/>
    <property type="match status" value="1"/>
</dbReference>
<evidence type="ECO:0000256" key="6">
    <source>
        <dbReference type="ARBA" id="ARBA00023136"/>
    </source>
</evidence>
<evidence type="ECO:0000256" key="5">
    <source>
        <dbReference type="ARBA" id="ARBA00022989"/>
    </source>
</evidence>
<evidence type="ECO:0000313" key="8">
    <source>
        <dbReference type="EMBL" id="TXS89629.1"/>
    </source>
</evidence>
<feature type="transmembrane region" description="Helical" evidence="7">
    <location>
        <begin position="364"/>
        <end position="392"/>
    </location>
</feature>
<proteinExistence type="inferred from homology"/>
<dbReference type="Proteomes" id="UP000321933">
    <property type="component" value="Unassembled WGS sequence"/>
</dbReference>
<keyword evidence="6 7" id="KW-0472">Membrane</keyword>
<evidence type="ECO:0000256" key="2">
    <source>
        <dbReference type="ARBA" id="ARBA00007430"/>
    </source>
</evidence>
<dbReference type="GO" id="GO:0005886">
    <property type="term" value="C:plasma membrane"/>
    <property type="evidence" value="ECO:0007669"/>
    <property type="project" value="UniProtKB-SubCell"/>
</dbReference>
<dbReference type="CDD" id="cd13127">
    <property type="entry name" value="MATE_tuaB_like"/>
    <property type="match status" value="1"/>
</dbReference>
<comment type="subcellular location">
    <subcellularLocation>
        <location evidence="1">Cell membrane</location>
        <topology evidence="1">Multi-pass membrane protein</topology>
    </subcellularLocation>
</comment>
<dbReference type="RefSeq" id="WP_148065487.1">
    <property type="nucleotide sequence ID" value="NZ_VRYZ01000008.1"/>
</dbReference>
<evidence type="ECO:0000256" key="4">
    <source>
        <dbReference type="ARBA" id="ARBA00022692"/>
    </source>
</evidence>
<feature type="transmembrane region" description="Helical" evidence="7">
    <location>
        <begin position="9"/>
        <end position="33"/>
    </location>
</feature>
<evidence type="ECO:0000313" key="9">
    <source>
        <dbReference type="Proteomes" id="UP000321933"/>
    </source>
</evidence>
<dbReference type="InterPro" id="IPR050833">
    <property type="entry name" value="Poly_Biosynth_Transport"/>
</dbReference>
<feature type="transmembrane region" description="Helical" evidence="7">
    <location>
        <begin position="440"/>
        <end position="461"/>
    </location>
</feature>
<protein>
    <submittedName>
        <fullName evidence="8">Lipopolysaccharide biosynthesis protein</fullName>
    </submittedName>
</protein>
<keyword evidence="4 7" id="KW-0812">Transmembrane</keyword>
<organism evidence="8 9">
    <name type="scientific">Parahaliea aestuarii</name>
    <dbReference type="NCBI Taxonomy" id="1852021"/>
    <lineage>
        <taxon>Bacteria</taxon>
        <taxon>Pseudomonadati</taxon>
        <taxon>Pseudomonadota</taxon>
        <taxon>Gammaproteobacteria</taxon>
        <taxon>Cellvibrionales</taxon>
        <taxon>Halieaceae</taxon>
        <taxon>Parahaliea</taxon>
    </lineage>
</organism>
<feature type="transmembrane region" description="Helical" evidence="7">
    <location>
        <begin position="288"/>
        <end position="312"/>
    </location>
</feature>
<dbReference type="AlphaFoldDB" id="A0A5C8ZPP6"/>
<gene>
    <name evidence="8" type="ORF">FVW59_16560</name>
</gene>
<evidence type="ECO:0000256" key="7">
    <source>
        <dbReference type="SAM" id="Phobius"/>
    </source>
</evidence>
<evidence type="ECO:0000256" key="3">
    <source>
        <dbReference type="ARBA" id="ARBA00022475"/>
    </source>
</evidence>
<feature type="transmembrane region" description="Helical" evidence="7">
    <location>
        <begin position="170"/>
        <end position="188"/>
    </location>
</feature>